<name>A0A8C6VMY7_NAJNA</name>
<dbReference type="Proteomes" id="UP000694559">
    <property type="component" value="Unplaced"/>
</dbReference>
<dbReference type="SUPFAM" id="SSF54593">
    <property type="entry name" value="Glyoxalase/Bleomycin resistance protein/Dihydroxybiphenyl dioxygenase"/>
    <property type="match status" value="1"/>
</dbReference>
<reference evidence="3" key="1">
    <citation type="submission" date="2025-08" db="UniProtKB">
        <authorList>
            <consortium name="Ensembl"/>
        </authorList>
    </citation>
    <scope>IDENTIFICATION</scope>
</reference>
<dbReference type="GeneTree" id="ENSGT00940000153941"/>
<dbReference type="GO" id="GO:0046872">
    <property type="term" value="F:metal ion binding"/>
    <property type="evidence" value="ECO:0007669"/>
    <property type="project" value="UniProtKB-KW"/>
</dbReference>
<evidence type="ECO:0000256" key="1">
    <source>
        <dbReference type="ARBA" id="ARBA00022723"/>
    </source>
</evidence>
<sequence>MAAFKEAFRSFFFCGRHRSGALLSAPEAFRKVLQALPAAKKMGQQTGVKVCEAWLQLSKGLFTRLQWRSPTVRRSSDQAIPQPLWKLGQLNHVAIAVPDLEKATALYRDVLRASVSEVLPLPDHGVYTVFVQLGNTKLELLHPLGEKSPIRGFLQKNKAGGSITSAWRYFLGFVSEKILSKICFRNAGSPWITTAHSVTRVTKSHLGLFFTLVTLAASPRIMRSKFSHLATDSYL</sequence>
<protein>
    <submittedName>
        <fullName evidence="3">Methylmalonyl-CoA epimerase</fullName>
    </submittedName>
</protein>
<keyword evidence="4" id="KW-1185">Reference proteome</keyword>
<dbReference type="PANTHER" id="PTHR43048">
    <property type="entry name" value="METHYLMALONYL-COA EPIMERASE"/>
    <property type="match status" value="1"/>
</dbReference>
<evidence type="ECO:0000313" key="4">
    <source>
        <dbReference type="Proteomes" id="UP000694559"/>
    </source>
</evidence>
<dbReference type="InterPro" id="IPR051785">
    <property type="entry name" value="MMCE/EMCE_epimerase"/>
</dbReference>
<accession>A0A8C6VMY7</accession>
<evidence type="ECO:0000259" key="2">
    <source>
        <dbReference type="PROSITE" id="PS51819"/>
    </source>
</evidence>
<dbReference type="GO" id="GO:0004493">
    <property type="term" value="F:methylmalonyl-CoA epimerase activity"/>
    <property type="evidence" value="ECO:0007669"/>
    <property type="project" value="TreeGrafter"/>
</dbReference>
<reference evidence="3" key="2">
    <citation type="submission" date="2025-09" db="UniProtKB">
        <authorList>
            <consortium name="Ensembl"/>
        </authorList>
    </citation>
    <scope>IDENTIFICATION</scope>
</reference>
<dbReference type="InterPro" id="IPR037523">
    <property type="entry name" value="VOC_core"/>
</dbReference>
<keyword evidence="1" id="KW-0479">Metal-binding</keyword>
<dbReference type="Ensembl" id="ENSNNAT00000007800.1">
    <property type="protein sequence ID" value="ENSNNAP00000007431.1"/>
    <property type="gene ID" value="ENSNNAG00000005023.1"/>
</dbReference>
<dbReference type="AlphaFoldDB" id="A0A8C6VMY7"/>
<dbReference type="PANTHER" id="PTHR43048:SF3">
    <property type="entry name" value="METHYLMALONYL-COA EPIMERASE, MITOCHONDRIAL"/>
    <property type="match status" value="1"/>
</dbReference>
<dbReference type="PROSITE" id="PS51819">
    <property type="entry name" value="VOC"/>
    <property type="match status" value="1"/>
</dbReference>
<dbReference type="OrthoDB" id="16820at2759"/>
<feature type="domain" description="VOC" evidence="2">
    <location>
        <begin position="89"/>
        <end position="215"/>
    </location>
</feature>
<dbReference type="GO" id="GO:0046491">
    <property type="term" value="P:L-methylmalonyl-CoA metabolic process"/>
    <property type="evidence" value="ECO:0007669"/>
    <property type="project" value="TreeGrafter"/>
</dbReference>
<dbReference type="Gene3D" id="3.10.180.10">
    <property type="entry name" value="2,3-Dihydroxybiphenyl 1,2-Dioxygenase, domain 1"/>
    <property type="match status" value="1"/>
</dbReference>
<dbReference type="GO" id="GO:0005739">
    <property type="term" value="C:mitochondrion"/>
    <property type="evidence" value="ECO:0007669"/>
    <property type="project" value="TreeGrafter"/>
</dbReference>
<dbReference type="InterPro" id="IPR029068">
    <property type="entry name" value="Glyas_Bleomycin-R_OHBP_Dase"/>
</dbReference>
<evidence type="ECO:0000313" key="3">
    <source>
        <dbReference type="Ensembl" id="ENSNNAP00000007431.1"/>
    </source>
</evidence>
<proteinExistence type="predicted"/>
<organism evidence="3 4">
    <name type="scientific">Naja naja</name>
    <name type="common">Indian cobra</name>
    <dbReference type="NCBI Taxonomy" id="35670"/>
    <lineage>
        <taxon>Eukaryota</taxon>
        <taxon>Metazoa</taxon>
        <taxon>Chordata</taxon>
        <taxon>Craniata</taxon>
        <taxon>Vertebrata</taxon>
        <taxon>Euteleostomi</taxon>
        <taxon>Lepidosauria</taxon>
        <taxon>Squamata</taxon>
        <taxon>Bifurcata</taxon>
        <taxon>Unidentata</taxon>
        <taxon>Episquamata</taxon>
        <taxon>Toxicofera</taxon>
        <taxon>Serpentes</taxon>
        <taxon>Colubroidea</taxon>
        <taxon>Elapidae</taxon>
        <taxon>Elapinae</taxon>
        <taxon>Naja</taxon>
    </lineage>
</organism>
<dbReference type="Pfam" id="PF13669">
    <property type="entry name" value="Glyoxalase_4"/>
    <property type="match status" value="1"/>
</dbReference>